<sequence>MQRTQNTIYIIAKDLPTKQTFKTRVQNARMKYVYTNARNSRTTAISTKN</sequence>
<dbReference type="AlphaFoldDB" id="A0A135Z7S6"/>
<gene>
    <name evidence="1" type="ORF">HMPREF3230_00607</name>
</gene>
<comment type="caution">
    <text evidence="1">The sequence shown here is derived from an EMBL/GenBank/DDBJ whole genome shotgun (WGS) entry which is preliminary data.</text>
</comment>
<evidence type="ECO:0000313" key="2">
    <source>
        <dbReference type="Proteomes" id="UP000070505"/>
    </source>
</evidence>
<organism evidence="1 2">
    <name type="scientific">Gardnerella vaginalis</name>
    <dbReference type="NCBI Taxonomy" id="2702"/>
    <lineage>
        <taxon>Bacteria</taxon>
        <taxon>Bacillati</taxon>
        <taxon>Actinomycetota</taxon>
        <taxon>Actinomycetes</taxon>
        <taxon>Bifidobacteriales</taxon>
        <taxon>Bifidobacteriaceae</taxon>
        <taxon>Gardnerella</taxon>
    </lineage>
</organism>
<protein>
    <submittedName>
        <fullName evidence="1">Uncharacterized protein</fullName>
    </submittedName>
</protein>
<name>A0A135Z7S6_GARVA</name>
<dbReference type="EMBL" id="LSRC01000021">
    <property type="protein sequence ID" value="KXI17711.1"/>
    <property type="molecule type" value="Genomic_DNA"/>
</dbReference>
<accession>A0A135Z7S6</accession>
<dbReference type="Proteomes" id="UP000070505">
    <property type="component" value="Unassembled WGS sequence"/>
</dbReference>
<reference evidence="1 2" key="1">
    <citation type="submission" date="2016-02" db="EMBL/GenBank/DDBJ databases">
        <authorList>
            <person name="Wen L."/>
            <person name="He K."/>
            <person name="Yang H."/>
        </authorList>
    </citation>
    <scope>NUCLEOTIDE SEQUENCE [LARGE SCALE GENOMIC DNA]</scope>
    <source>
        <strain evidence="1 2">CMW7778B</strain>
    </source>
</reference>
<dbReference type="PATRIC" id="fig|2702.101.peg.591"/>
<evidence type="ECO:0000313" key="1">
    <source>
        <dbReference type="EMBL" id="KXI17711.1"/>
    </source>
</evidence>
<proteinExistence type="predicted"/>